<dbReference type="EMBL" id="MVIH01000001">
    <property type="protein sequence ID" value="ORB57394.1"/>
    <property type="molecule type" value="Genomic_DNA"/>
</dbReference>
<reference evidence="1 2" key="1">
    <citation type="submission" date="2016-12" db="EMBL/GenBank/DDBJ databases">
        <title>The new phylogeny of genus Mycobacterium.</title>
        <authorList>
            <person name="Tortoli E."/>
            <person name="Trovato A."/>
            <person name="Cirillo D.M."/>
        </authorList>
    </citation>
    <scope>NUCLEOTIDE SEQUENCE [LARGE SCALE GENOMIC DNA]</scope>
    <source>
        <strain evidence="1 2">DSM 44223</strain>
    </source>
</reference>
<keyword evidence="2" id="KW-1185">Reference proteome</keyword>
<evidence type="ECO:0000313" key="1">
    <source>
        <dbReference type="EMBL" id="ORB57394.1"/>
    </source>
</evidence>
<organism evidence="1 2">
    <name type="scientific">Mycolicibacterium rhodesiae</name>
    <name type="common">Mycobacterium rhodesiae</name>
    <dbReference type="NCBI Taxonomy" id="36814"/>
    <lineage>
        <taxon>Bacteria</taxon>
        <taxon>Bacillati</taxon>
        <taxon>Actinomycetota</taxon>
        <taxon>Actinomycetes</taxon>
        <taxon>Mycobacteriales</taxon>
        <taxon>Mycobacteriaceae</taxon>
        <taxon>Mycolicibacterium</taxon>
    </lineage>
</organism>
<protein>
    <submittedName>
        <fullName evidence="1">Uncharacterized protein</fullName>
    </submittedName>
</protein>
<dbReference type="AlphaFoldDB" id="A0A1X0J5T8"/>
<proteinExistence type="predicted"/>
<dbReference type="Proteomes" id="UP000192534">
    <property type="component" value="Unassembled WGS sequence"/>
</dbReference>
<name>A0A1X0J5T8_MYCRH</name>
<gene>
    <name evidence="1" type="ORF">BST42_03190</name>
</gene>
<sequence length="64" mass="7795">MQDDDLVNPYTKTWFRTLERELKRTPLQEIATLYAEPLPARRGKVPDRLEREVNRIERDKWKLV</sequence>
<comment type="caution">
    <text evidence="1">The sequence shown here is derived from an EMBL/GenBank/DDBJ whole genome shotgun (WGS) entry which is preliminary data.</text>
</comment>
<evidence type="ECO:0000313" key="2">
    <source>
        <dbReference type="Proteomes" id="UP000192534"/>
    </source>
</evidence>
<accession>A0A1X0J5T8</accession>